<accession>A0A9W7ASC8</accession>
<keyword evidence="3" id="KW-1185">Reference proteome</keyword>
<protein>
    <recommendedName>
        <fullName evidence="4">EamA domain-containing protein</fullName>
    </recommendedName>
</protein>
<evidence type="ECO:0000313" key="2">
    <source>
        <dbReference type="EMBL" id="GMH73479.1"/>
    </source>
</evidence>
<dbReference type="EMBL" id="BRXW01000676">
    <property type="protein sequence ID" value="GMH73479.1"/>
    <property type="molecule type" value="Genomic_DNA"/>
</dbReference>
<name>A0A9W7ASC8_9STRA</name>
<evidence type="ECO:0000256" key="1">
    <source>
        <dbReference type="SAM" id="Phobius"/>
    </source>
</evidence>
<dbReference type="Proteomes" id="UP001165122">
    <property type="component" value="Unassembled WGS sequence"/>
</dbReference>
<dbReference type="SUPFAM" id="SSF103481">
    <property type="entry name" value="Multidrug resistance efflux transporter EmrE"/>
    <property type="match status" value="1"/>
</dbReference>
<feature type="transmembrane region" description="Helical" evidence="1">
    <location>
        <begin position="35"/>
        <end position="55"/>
    </location>
</feature>
<dbReference type="InterPro" id="IPR037185">
    <property type="entry name" value="EmrE-like"/>
</dbReference>
<dbReference type="OrthoDB" id="10469018at2759"/>
<organism evidence="2 3">
    <name type="scientific">Triparma laevis f. longispina</name>
    <dbReference type="NCBI Taxonomy" id="1714387"/>
    <lineage>
        <taxon>Eukaryota</taxon>
        <taxon>Sar</taxon>
        <taxon>Stramenopiles</taxon>
        <taxon>Ochrophyta</taxon>
        <taxon>Bolidophyceae</taxon>
        <taxon>Parmales</taxon>
        <taxon>Triparmaceae</taxon>
        <taxon>Triparma</taxon>
    </lineage>
</organism>
<evidence type="ECO:0008006" key="4">
    <source>
        <dbReference type="Google" id="ProtNLM"/>
    </source>
</evidence>
<proteinExistence type="predicted"/>
<feature type="transmembrane region" description="Helical" evidence="1">
    <location>
        <begin position="6"/>
        <end position="23"/>
    </location>
</feature>
<keyword evidence="1" id="KW-1133">Transmembrane helix</keyword>
<dbReference type="AlphaFoldDB" id="A0A9W7ASC8"/>
<evidence type="ECO:0000313" key="3">
    <source>
        <dbReference type="Proteomes" id="UP001165122"/>
    </source>
</evidence>
<keyword evidence="1" id="KW-0472">Membrane</keyword>
<gene>
    <name evidence="2" type="ORF">TrLO_g10595</name>
</gene>
<reference evidence="3" key="1">
    <citation type="journal article" date="2023" name="Commun. Biol.">
        <title>Genome analysis of Parmales, the sister group of diatoms, reveals the evolutionary specialization of diatoms from phago-mixotrophs to photoautotrophs.</title>
        <authorList>
            <person name="Ban H."/>
            <person name="Sato S."/>
            <person name="Yoshikawa S."/>
            <person name="Yamada K."/>
            <person name="Nakamura Y."/>
            <person name="Ichinomiya M."/>
            <person name="Sato N."/>
            <person name="Blanc-Mathieu R."/>
            <person name="Endo H."/>
            <person name="Kuwata A."/>
            <person name="Ogata H."/>
        </authorList>
    </citation>
    <scope>NUCLEOTIDE SEQUENCE [LARGE SCALE GENOMIC DNA]</scope>
    <source>
        <strain evidence="3">NIES 3700</strain>
    </source>
</reference>
<comment type="caution">
    <text evidence="2">The sequence shown here is derived from an EMBL/GenBank/DDBJ whole genome shotgun (WGS) entry which is preliminary data.</text>
</comment>
<sequence>MNIKGISFAFLSGTFTAIAGGYYNQAMSKGPASAVAAIAGSYPAVAYVVGLGMGVEGLSGLKVAGVLLSVGSGLCFSMA</sequence>
<keyword evidence="1" id="KW-0812">Transmembrane</keyword>